<dbReference type="AlphaFoldDB" id="A0A9E6R9G7"/>
<keyword evidence="3" id="KW-1185">Reference proteome</keyword>
<reference evidence="2" key="1">
    <citation type="submission" date="2021-08" db="EMBL/GenBank/DDBJ databases">
        <authorList>
            <person name="Zhang H."/>
            <person name="Xu M."/>
            <person name="Yu Z."/>
            <person name="Yang L."/>
            <person name="Cai Y."/>
        </authorList>
    </citation>
    <scope>NUCLEOTIDE SEQUENCE</scope>
    <source>
        <strain evidence="2">CHL1</strain>
    </source>
</reference>
<evidence type="ECO:0000313" key="3">
    <source>
        <dbReference type="Proteomes" id="UP000825701"/>
    </source>
</evidence>
<protein>
    <submittedName>
        <fullName evidence="2">Uncharacterized protein</fullName>
    </submittedName>
</protein>
<accession>A0A9E6R9G7</accession>
<dbReference type="KEGG" id="cmet:K6K41_19935"/>
<evidence type="ECO:0000256" key="1">
    <source>
        <dbReference type="SAM" id="MobiDB-lite"/>
    </source>
</evidence>
<dbReference type="RefSeq" id="WP_261402132.1">
    <property type="nucleotide sequence ID" value="NZ_CP081869.1"/>
</dbReference>
<dbReference type="Proteomes" id="UP000825701">
    <property type="component" value="Chromosome"/>
</dbReference>
<organism evidence="2 3">
    <name type="scientific">Chenggangzhangella methanolivorans</name>
    <dbReference type="NCBI Taxonomy" id="1437009"/>
    <lineage>
        <taxon>Bacteria</taxon>
        <taxon>Pseudomonadati</taxon>
        <taxon>Pseudomonadota</taxon>
        <taxon>Alphaproteobacteria</taxon>
        <taxon>Hyphomicrobiales</taxon>
        <taxon>Methylopilaceae</taxon>
        <taxon>Chenggangzhangella</taxon>
    </lineage>
</organism>
<feature type="region of interest" description="Disordered" evidence="1">
    <location>
        <begin position="55"/>
        <end position="74"/>
    </location>
</feature>
<proteinExistence type="predicted"/>
<evidence type="ECO:0000313" key="2">
    <source>
        <dbReference type="EMBL" id="QZN99097.1"/>
    </source>
</evidence>
<gene>
    <name evidence="2" type="ORF">K6K41_19935</name>
</gene>
<sequence length="325" mass="35138">MSPRATTTSKSYFRSDEVRVVEIYREFTETPSISADDLRARDGVYRRYTGNQFAPWSPAASGETETVAEPGGLNPRNRFNINPGIVHLSHRANSLGAEVNLAGVSGIARKKVDGTTLDGADPEKLLCCNAGGNPNRNSDPLISAQAYAQVLAGYRYTLANPVGLYIAGVADGLLLPDNKTPVPKEWWREVRGEGFGTTAPRTLRLELEIPSTEKLTISDLLIGGDPVKYPGQIAELLSVHLFVTRWKRADASIGPVVGCEKTCCQKHGTEQKALTNGECPEGYDSLYTDLLPDPAEPAPVAAPVPKAALLSLAMSAPFRVRVHKR</sequence>
<dbReference type="EMBL" id="CP081869">
    <property type="protein sequence ID" value="QZN99097.1"/>
    <property type="molecule type" value="Genomic_DNA"/>
</dbReference>
<name>A0A9E6R9G7_9HYPH</name>